<evidence type="ECO:0000313" key="3">
    <source>
        <dbReference type="Proteomes" id="UP001172457"/>
    </source>
</evidence>
<dbReference type="Pfam" id="PF13966">
    <property type="entry name" value="zf-RVT"/>
    <property type="match status" value="1"/>
</dbReference>
<name>A0AA38WB71_9ASTR</name>
<gene>
    <name evidence="2" type="ORF">OSB04_028462</name>
</gene>
<accession>A0AA38WB71</accession>
<dbReference type="InterPro" id="IPR026960">
    <property type="entry name" value="RVT-Znf"/>
</dbReference>
<keyword evidence="3" id="KW-1185">Reference proteome</keyword>
<organism evidence="2 3">
    <name type="scientific">Centaurea solstitialis</name>
    <name type="common">yellow star-thistle</name>
    <dbReference type="NCBI Taxonomy" id="347529"/>
    <lineage>
        <taxon>Eukaryota</taxon>
        <taxon>Viridiplantae</taxon>
        <taxon>Streptophyta</taxon>
        <taxon>Embryophyta</taxon>
        <taxon>Tracheophyta</taxon>
        <taxon>Spermatophyta</taxon>
        <taxon>Magnoliopsida</taxon>
        <taxon>eudicotyledons</taxon>
        <taxon>Gunneridae</taxon>
        <taxon>Pentapetalae</taxon>
        <taxon>asterids</taxon>
        <taxon>campanulids</taxon>
        <taxon>Asterales</taxon>
        <taxon>Asteraceae</taxon>
        <taxon>Carduoideae</taxon>
        <taxon>Cardueae</taxon>
        <taxon>Centaureinae</taxon>
        <taxon>Centaurea</taxon>
    </lineage>
</organism>
<dbReference type="Proteomes" id="UP001172457">
    <property type="component" value="Chromosome 7"/>
</dbReference>
<comment type="caution">
    <text evidence="2">The sequence shown here is derived from an EMBL/GenBank/DDBJ whole genome shotgun (WGS) entry which is preliminary data.</text>
</comment>
<feature type="domain" description="Reverse transcriptase zinc-binding" evidence="1">
    <location>
        <begin position="14"/>
        <end position="75"/>
    </location>
</feature>
<dbReference type="AlphaFoldDB" id="A0AA38WB71"/>
<dbReference type="EMBL" id="JARYMX010000007">
    <property type="protein sequence ID" value="KAJ9541956.1"/>
    <property type="molecule type" value="Genomic_DNA"/>
</dbReference>
<reference evidence="2" key="1">
    <citation type="submission" date="2023-03" db="EMBL/GenBank/DDBJ databases">
        <title>Chromosome-scale reference genome and RAD-based genetic map of yellow starthistle (Centaurea solstitialis) reveal putative structural variation and QTLs associated with invader traits.</title>
        <authorList>
            <person name="Reatini B."/>
            <person name="Cang F.A."/>
            <person name="Jiang Q."/>
            <person name="Mckibben M.T.W."/>
            <person name="Barker M.S."/>
            <person name="Rieseberg L.H."/>
            <person name="Dlugosch K.M."/>
        </authorList>
    </citation>
    <scope>NUCLEOTIDE SEQUENCE</scope>
    <source>
        <strain evidence="2">CAN-66</strain>
        <tissue evidence="2">Leaf</tissue>
    </source>
</reference>
<evidence type="ECO:0000313" key="2">
    <source>
        <dbReference type="EMBL" id="KAJ9541956.1"/>
    </source>
</evidence>
<protein>
    <recommendedName>
        <fullName evidence="1">Reverse transcriptase zinc-binding domain-containing protein</fullName>
    </recommendedName>
</protein>
<evidence type="ECO:0000259" key="1">
    <source>
        <dbReference type="Pfam" id="PF13966"/>
    </source>
</evidence>
<proteinExistence type="predicted"/>
<sequence length="128" mass="14947">MIKDKMARIRGDGAATAWSNDIPMKISIMIWRLRLGKIHTREVLDNLGIDINSILFSRYSREIESLNHALWRCDEVRLMVPKWWNRDLEQISSMEELLALTIDVDGSGRGPKLWKEVEQIVTFHMVVK</sequence>